<dbReference type="CDD" id="cd00156">
    <property type="entry name" value="REC"/>
    <property type="match status" value="1"/>
</dbReference>
<dbReference type="InterPro" id="IPR001789">
    <property type="entry name" value="Sig_transdc_resp-reg_receiver"/>
</dbReference>
<dbReference type="GO" id="GO:0000160">
    <property type="term" value="P:phosphorelay signal transduction system"/>
    <property type="evidence" value="ECO:0007669"/>
    <property type="project" value="InterPro"/>
</dbReference>
<dbReference type="SUPFAM" id="SSF52172">
    <property type="entry name" value="CheY-like"/>
    <property type="match status" value="1"/>
</dbReference>
<feature type="modified residue" description="4-aspartylphosphate" evidence="2">
    <location>
        <position position="52"/>
    </location>
</feature>
<protein>
    <submittedName>
        <fullName evidence="4">Response regulator</fullName>
    </submittedName>
</protein>
<dbReference type="EMBL" id="CP155447">
    <property type="protein sequence ID" value="XBH00928.1"/>
    <property type="molecule type" value="Genomic_DNA"/>
</dbReference>
<feature type="domain" description="Response regulatory" evidence="3">
    <location>
        <begin position="3"/>
        <end position="117"/>
    </location>
</feature>
<proteinExistence type="predicted"/>
<evidence type="ECO:0000313" key="4">
    <source>
        <dbReference type="EMBL" id="XBH00928.1"/>
    </source>
</evidence>
<dbReference type="PROSITE" id="PS50110">
    <property type="entry name" value="RESPONSE_REGULATORY"/>
    <property type="match status" value="1"/>
</dbReference>
<evidence type="ECO:0000259" key="3">
    <source>
        <dbReference type="PROSITE" id="PS50110"/>
    </source>
</evidence>
<dbReference type="PANTHER" id="PTHR44591">
    <property type="entry name" value="STRESS RESPONSE REGULATOR PROTEIN 1"/>
    <property type="match status" value="1"/>
</dbReference>
<dbReference type="Gene3D" id="3.40.50.2300">
    <property type="match status" value="1"/>
</dbReference>
<dbReference type="InterPro" id="IPR011006">
    <property type="entry name" value="CheY-like_superfamily"/>
</dbReference>
<dbReference type="CDD" id="cd16936">
    <property type="entry name" value="HATPase_RsbW-like"/>
    <property type="match status" value="1"/>
</dbReference>
<evidence type="ECO:0000256" key="2">
    <source>
        <dbReference type="PROSITE-ProRule" id="PRU00169"/>
    </source>
</evidence>
<dbReference type="RefSeq" id="WP_406693610.1">
    <property type="nucleotide sequence ID" value="NZ_CP155447.1"/>
</dbReference>
<name>A0AAU7C713_9BACT</name>
<dbReference type="InterPro" id="IPR036890">
    <property type="entry name" value="HATPase_C_sf"/>
</dbReference>
<evidence type="ECO:0000256" key="1">
    <source>
        <dbReference type="ARBA" id="ARBA00022553"/>
    </source>
</evidence>
<accession>A0AAU7C713</accession>
<dbReference type="Pfam" id="PF00072">
    <property type="entry name" value="Response_reg"/>
    <property type="match status" value="1"/>
</dbReference>
<gene>
    <name evidence="4" type="ORF">V5E97_21500</name>
</gene>
<keyword evidence="1 2" id="KW-0597">Phosphoprotein</keyword>
<dbReference type="Pfam" id="PF13581">
    <property type="entry name" value="HATPase_c_2"/>
    <property type="match status" value="1"/>
</dbReference>
<dbReference type="AlphaFoldDB" id="A0AAU7C713"/>
<dbReference type="SMART" id="SM00448">
    <property type="entry name" value="REC"/>
    <property type="match status" value="1"/>
</dbReference>
<sequence>MARILVAEDSPTQALALRRMLEAAGHGVAIAKNGREAIAALKHGATDLVLTDLQMPEMDGLELVQAVRLSYPLIPVILMSAHGSEEIAAEALQRGAASYVPKRRMARDMIQTVGNILELTSQEKVERRQPGCWDRTESHYILENDVTLIPGLVAHLAENAARKRLCDGTGMIRVNVALSEALSNAILHGNLELDSSLREDDEATYYGLARSRRPVSPYCERRVNVTERETAEGVAYVIRDDGPGYDPGALPDPNDPANLERASGRGLLLIRTFMDEVSHNPRGNEITMFKRRESL</sequence>
<dbReference type="PANTHER" id="PTHR44591:SF3">
    <property type="entry name" value="RESPONSE REGULATORY DOMAIN-CONTAINING PROTEIN"/>
    <property type="match status" value="1"/>
</dbReference>
<reference evidence="4" key="1">
    <citation type="submission" date="2024-05" db="EMBL/GenBank/DDBJ databases">
        <title>Planctomycetes of the genus Singulisphaera possess chitinolytic capabilities.</title>
        <authorList>
            <person name="Ivanova A."/>
        </authorList>
    </citation>
    <scope>NUCLEOTIDE SEQUENCE</scope>
    <source>
        <strain evidence="4">Ch08T</strain>
    </source>
</reference>
<dbReference type="SUPFAM" id="SSF55874">
    <property type="entry name" value="ATPase domain of HSP90 chaperone/DNA topoisomerase II/histidine kinase"/>
    <property type="match status" value="1"/>
</dbReference>
<dbReference type="InterPro" id="IPR003594">
    <property type="entry name" value="HATPase_dom"/>
</dbReference>
<dbReference type="Gene3D" id="3.30.565.10">
    <property type="entry name" value="Histidine kinase-like ATPase, C-terminal domain"/>
    <property type="match status" value="1"/>
</dbReference>
<organism evidence="4">
    <name type="scientific">Singulisphaera sp. Ch08</name>
    <dbReference type="NCBI Taxonomy" id="3120278"/>
    <lineage>
        <taxon>Bacteria</taxon>
        <taxon>Pseudomonadati</taxon>
        <taxon>Planctomycetota</taxon>
        <taxon>Planctomycetia</taxon>
        <taxon>Isosphaerales</taxon>
        <taxon>Isosphaeraceae</taxon>
        <taxon>Singulisphaera</taxon>
    </lineage>
</organism>
<dbReference type="InterPro" id="IPR050595">
    <property type="entry name" value="Bact_response_regulator"/>
</dbReference>